<feature type="signal peptide" evidence="1">
    <location>
        <begin position="1"/>
        <end position="22"/>
    </location>
</feature>
<dbReference type="Proteomes" id="UP000292372">
    <property type="component" value="Unassembled WGS sequence"/>
</dbReference>
<evidence type="ECO:0000313" key="2">
    <source>
        <dbReference type="EMBL" id="TBN17859.1"/>
    </source>
</evidence>
<name>A0A4Q9FUX6_9FLAO</name>
<dbReference type="PROSITE" id="PS51257">
    <property type="entry name" value="PROKAR_LIPOPROTEIN"/>
    <property type="match status" value="1"/>
</dbReference>
<feature type="chain" id="PRO_5020528876" description="Lipoprotein" evidence="1">
    <location>
        <begin position="23"/>
        <end position="278"/>
    </location>
</feature>
<dbReference type="OrthoDB" id="9792152at2"/>
<dbReference type="EMBL" id="SIRS01000002">
    <property type="protein sequence ID" value="TBN17859.1"/>
    <property type="molecule type" value="Genomic_DNA"/>
</dbReference>
<comment type="caution">
    <text evidence="2">The sequence shown here is derived from an EMBL/GenBank/DDBJ whole genome shotgun (WGS) entry which is preliminary data.</text>
</comment>
<dbReference type="AlphaFoldDB" id="A0A4Q9FUX6"/>
<keyword evidence="3" id="KW-1185">Reference proteome</keyword>
<gene>
    <name evidence="2" type="ORF">EYD46_05980</name>
</gene>
<keyword evidence="1" id="KW-0732">Signal</keyword>
<proteinExistence type="predicted"/>
<evidence type="ECO:0008006" key="4">
    <source>
        <dbReference type="Google" id="ProtNLM"/>
    </source>
</evidence>
<dbReference type="RefSeq" id="WP_130936150.1">
    <property type="nucleotide sequence ID" value="NZ_BMEE01000001.1"/>
</dbReference>
<organism evidence="2 3">
    <name type="scientific">Hyunsoonleella pacifica</name>
    <dbReference type="NCBI Taxonomy" id="1080224"/>
    <lineage>
        <taxon>Bacteria</taxon>
        <taxon>Pseudomonadati</taxon>
        <taxon>Bacteroidota</taxon>
        <taxon>Flavobacteriia</taxon>
        <taxon>Flavobacteriales</taxon>
        <taxon>Flavobacteriaceae</taxon>
    </lineage>
</organism>
<accession>A0A4Q9FUX6</accession>
<sequence length="278" mass="30827">MQLTKYAFLLLSLCLTFTFVSCNIEPFDGEIPEQTNTNLPSSCDEATLNTANAAQAFAEASSSSENYSDLCSAYKAALEHQIELCGDDDGVFQTLINSLNCGDGNSGGETPSVTVRAFMTANINGQEYNDMKPNGYLFFPGGVSVNDFLSRPDDDYILIQGNSGYTKPTILADTDREINLRIPKPLWKEGSYVLYDEFNDVFEGVCFYTFFGLNKAGEVSTKELPGEIVISKFDLDERVITGTFKFEYILVYEDGTPDEGPYEVTGTFDYSLDDEFFD</sequence>
<reference evidence="2 3" key="1">
    <citation type="journal article" date="2015" name="Int. J. Syst. Evol. Microbiol.">
        <title>Hyunsoonleella pacifica sp. nov., isolated from seawater of South Pacific Gyre.</title>
        <authorList>
            <person name="Gao X."/>
            <person name="Zhang Z."/>
            <person name="Dai X."/>
            <person name="Zhang X.H."/>
        </authorList>
    </citation>
    <scope>NUCLEOTIDE SEQUENCE [LARGE SCALE GENOMIC DNA]</scope>
    <source>
        <strain evidence="2 3">SW033</strain>
    </source>
</reference>
<evidence type="ECO:0000313" key="3">
    <source>
        <dbReference type="Proteomes" id="UP000292372"/>
    </source>
</evidence>
<evidence type="ECO:0000256" key="1">
    <source>
        <dbReference type="SAM" id="SignalP"/>
    </source>
</evidence>
<protein>
    <recommendedName>
        <fullName evidence="4">Lipoprotein</fullName>
    </recommendedName>
</protein>